<proteinExistence type="predicted"/>
<accession>A0A4D6L356</accession>
<organism evidence="1 2">
    <name type="scientific">Vigna unguiculata</name>
    <name type="common">Cowpea</name>
    <dbReference type="NCBI Taxonomy" id="3917"/>
    <lineage>
        <taxon>Eukaryota</taxon>
        <taxon>Viridiplantae</taxon>
        <taxon>Streptophyta</taxon>
        <taxon>Embryophyta</taxon>
        <taxon>Tracheophyta</taxon>
        <taxon>Spermatophyta</taxon>
        <taxon>Magnoliopsida</taxon>
        <taxon>eudicotyledons</taxon>
        <taxon>Gunneridae</taxon>
        <taxon>Pentapetalae</taxon>
        <taxon>rosids</taxon>
        <taxon>fabids</taxon>
        <taxon>Fabales</taxon>
        <taxon>Fabaceae</taxon>
        <taxon>Papilionoideae</taxon>
        <taxon>50 kb inversion clade</taxon>
        <taxon>NPAAA clade</taxon>
        <taxon>indigoferoid/millettioid clade</taxon>
        <taxon>Phaseoleae</taxon>
        <taxon>Vigna</taxon>
    </lineage>
</organism>
<sequence>MTRAEKTEERGLGRRSEVVIGILLKGLERSVEALVDEGNWSRDEHETRLGRRGEDVIDEGGFYVAQSTKVRRCEIVVFDCDFLN</sequence>
<protein>
    <submittedName>
        <fullName evidence="1">Uncharacterized protein</fullName>
    </submittedName>
</protein>
<gene>
    <name evidence="1" type="ORF">DEO72_LG2g3309</name>
</gene>
<dbReference type="AlphaFoldDB" id="A0A4D6L356"/>
<evidence type="ECO:0000313" key="2">
    <source>
        <dbReference type="Proteomes" id="UP000501690"/>
    </source>
</evidence>
<dbReference type="Proteomes" id="UP000501690">
    <property type="component" value="Linkage Group LG2"/>
</dbReference>
<dbReference type="EMBL" id="CP039346">
    <property type="protein sequence ID" value="QCD82967.1"/>
    <property type="molecule type" value="Genomic_DNA"/>
</dbReference>
<evidence type="ECO:0000313" key="1">
    <source>
        <dbReference type="EMBL" id="QCD82967.1"/>
    </source>
</evidence>
<name>A0A4D6L356_VIGUN</name>
<keyword evidence="2" id="KW-1185">Reference proteome</keyword>
<reference evidence="1 2" key="1">
    <citation type="submission" date="2019-04" db="EMBL/GenBank/DDBJ databases">
        <title>An improved genome assembly and genetic linkage map for asparagus bean, Vigna unguiculata ssp. sesquipedialis.</title>
        <authorList>
            <person name="Xia Q."/>
            <person name="Zhang R."/>
            <person name="Dong Y."/>
        </authorList>
    </citation>
    <scope>NUCLEOTIDE SEQUENCE [LARGE SCALE GENOMIC DNA]</scope>
    <source>
        <tissue evidence="1">Leaf</tissue>
    </source>
</reference>